<evidence type="ECO:0000313" key="2">
    <source>
        <dbReference type="Proteomes" id="UP000274920"/>
    </source>
</evidence>
<keyword evidence="2" id="KW-1185">Reference proteome</keyword>
<organism evidence="1 2">
    <name type="scientific">Schaedlerella arabinosiphila</name>
    <dbReference type="NCBI Taxonomy" id="2044587"/>
    <lineage>
        <taxon>Bacteria</taxon>
        <taxon>Bacillati</taxon>
        <taxon>Bacillota</taxon>
        <taxon>Clostridia</taxon>
        <taxon>Lachnospirales</taxon>
        <taxon>Lachnospiraceae</taxon>
        <taxon>Schaedlerella</taxon>
    </lineage>
</organism>
<name>A0A3R8L0W2_9FIRM</name>
<accession>A0A3R8L0W2</accession>
<comment type="caution">
    <text evidence="1">The sequence shown here is derived from an EMBL/GenBank/DDBJ whole genome shotgun (WGS) entry which is preliminary data.</text>
</comment>
<protein>
    <submittedName>
        <fullName evidence="1">Uncharacterized protein</fullName>
    </submittedName>
</protein>
<proteinExistence type="predicted"/>
<dbReference type="EMBL" id="RHJS01000002">
    <property type="protein sequence ID" value="RRK34024.1"/>
    <property type="molecule type" value="Genomic_DNA"/>
</dbReference>
<evidence type="ECO:0000313" key="1">
    <source>
        <dbReference type="EMBL" id="RRK34024.1"/>
    </source>
</evidence>
<dbReference type="AlphaFoldDB" id="A0A3R8L0W2"/>
<gene>
    <name evidence="1" type="ORF">EBB54_23745</name>
</gene>
<dbReference type="Proteomes" id="UP000274920">
    <property type="component" value="Unassembled WGS sequence"/>
</dbReference>
<dbReference type="RefSeq" id="WP_125129196.1">
    <property type="nucleotide sequence ID" value="NZ_RHJS01000002.1"/>
</dbReference>
<reference evidence="1" key="1">
    <citation type="submission" date="2018-10" db="EMBL/GenBank/DDBJ databases">
        <title>Schaedlerella arabinophila gen. nov. sp. nov., isolated from the mouse intestinal tract and comparative analysis with the genome of the closely related altered Schaedler flora strain ASF502.</title>
        <authorList>
            <person name="Miyake S."/>
            <person name="Soh M."/>
            <person name="Seedorf H."/>
        </authorList>
    </citation>
    <scope>NUCLEOTIDE SEQUENCE [LARGE SCALE GENOMIC DNA]</scope>
    <source>
        <strain evidence="1">DSM 106076</strain>
    </source>
</reference>
<sequence>MNSLTEEQKCEVRKEIESVLRKKTREVLDEVEKKCPFANRHQISGVLSGMNTNKIIKCDEQKYSYFMGDE</sequence>